<dbReference type="AlphaFoldDB" id="A0A0J6FQL4"/>
<feature type="region of interest" description="Disordered" evidence="1">
    <location>
        <begin position="1"/>
        <end position="35"/>
    </location>
</feature>
<gene>
    <name evidence="2" type="ORF">CPAG_07611</name>
</gene>
<dbReference type="EMBL" id="DS268113">
    <property type="protein sequence ID" value="KMM71304.1"/>
    <property type="molecule type" value="Genomic_DNA"/>
</dbReference>
<evidence type="ECO:0000313" key="2">
    <source>
        <dbReference type="EMBL" id="KMM71304.1"/>
    </source>
</evidence>
<proteinExistence type="predicted"/>
<organism evidence="2 3">
    <name type="scientific">Coccidioides posadasii RMSCC 3488</name>
    <dbReference type="NCBI Taxonomy" id="454284"/>
    <lineage>
        <taxon>Eukaryota</taxon>
        <taxon>Fungi</taxon>
        <taxon>Dikarya</taxon>
        <taxon>Ascomycota</taxon>
        <taxon>Pezizomycotina</taxon>
        <taxon>Eurotiomycetes</taxon>
        <taxon>Eurotiomycetidae</taxon>
        <taxon>Onygenales</taxon>
        <taxon>Onygenaceae</taxon>
        <taxon>Coccidioides</taxon>
    </lineage>
</organism>
<evidence type="ECO:0000256" key="1">
    <source>
        <dbReference type="SAM" id="MobiDB-lite"/>
    </source>
</evidence>
<reference evidence="2 3" key="1">
    <citation type="submission" date="2007-06" db="EMBL/GenBank/DDBJ databases">
        <title>The Genome Sequence of Coccidioides posadasii RMSCC_3488.</title>
        <authorList>
            <consortium name="Coccidioides Genome Resources Consortium"/>
            <consortium name="The Broad Institute Genome Sequencing Platform"/>
            <person name="Henn M.R."/>
            <person name="Sykes S."/>
            <person name="Young S."/>
            <person name="Jaffe D."/>
            <person name="Berlin A."/>
            <person name="Alvarez P."/>
            <person name="Butler J."/>
            <person name="Gnerre S."/>
            <person name="Grabherr M."/>
            <person name="Mauceli E."/>
            <person name="Brockman W."/>
            <person name="Kodira C."/>
            <person name="Alvarado L."/>
            <person name="Zeng Q."/>
            <person name="Crawford M."/>
            <person name="Antoine C."/>
            <person name="Devon K."/>
            <person name="Galgiani J."/>
            <person name="Orsborn K."/>
            <person name="Lewis M.L."/>
            <person name="Nusbaum C."/>
            <person name="Galagan J."/>
            <person name="Birren B."/>
        </authorList>
    </citation>
    <scope>NUCLEOTIDE SEQUENCE [LARGE SCALE GENOMIC DNA]</scope>
    <source>
        <strain evidence="2 3">RMSCC 3488</strain>
    </source>
</reference>
<reference evidence="3" key="2">
    <citation type="journal article" date="2009" name="Genome Res.">
        <title>Comparative genomic analyses of the human fungal pathogens Coccidioides and their relatives.</title>
        <authorList>
            <person name="Sharpton T.J."/>
            <person name="Stajich J.E."/>
            <person name="Rounsley S.D."/>
            <person name="Gardner M.J."/>
            <person name="Wortman J.R."/>
            <person name="Jordar V.S."/>
            <person name="Maiti R."/>
            <person name="Kodira C.D."/>
            <person name="Neafsey D.E."/>
            <person name="Zeng Q."/>
            <person name="Hung C.-Y."/>
            <person name="McMahan C."/>
            <person name="Muszewska A."/>
            <person name="Grynberg M."/>
            <person name="Mandel M.A."/>
            <person name="Kellner E.M."/>
            <person name="Barker B.M."/>
            <person name="Galgiani J.N."/>
            <person name="Orbach M.J."/>
            <person name="Kirkland T.N."/>
            <person name="Cole G.T."/>
            <person name="Henn M.R."/>
            <person name="Birren B.W."/>
            <person name="Taylor J.W."/>
        </authorList>
    </citation>
    <scope>NUCLEOTIDE SEQUENCE [LARGE SCALE GENOMIC DNA]</scope>
    <source>
        <strain evidence="3">RMSCC 3488</strain>
    </source>
</reference>
<reference evidence="3" key="3">
    <citation type="journal article" date="2010" name="Genome Res.">
        <title>Population genomic sequencing of Coccidioides fungi reveals recent hybridization and transposon control.</title>
        <authorList>
            <person name="Neafsey D.E."/>
            <person name="Barker B.M."/>
            <person name="Sharpton T.J."/>
            <person name="Stajich J.E."/>
            <person name="Park D.J."/>
            <person name="Whiston E."/>
            <person name="Hung C.-Y."/>
            <person name="McMahan C."/>
            <person name="White J."/>
            <person name="Sykes S."/>
            <person name="Heiman D."/>
            <person name="Young S."/>
            <person name="Zeng Q."/>
            <person name="Abouelleil A."/>
            <person name="Aftuck L."/>
            <person name="Bessette D."/>
            <person name="Brown A."/>
            <person name="FitzGerald M."/>
            <person name="Lui A."/>
            <person name="Macdonald J.P."/>
            <person name="Priest M."/>
            <person name="Orbach M.J."/>
            <person name="Galgiani J.N."/>
            <person name="Kirkland T.N."/>
            <person name="Cole G.T."/>
            <person name="Birren B.W."/>
            <person name="Henn M.R."/>
            <person name="Taylor J.W."/>
            <person name="Rounsley S.D."/>
        </authorList>
    </citation>
    <scope>NUCLEOTIDE SEQUENCE [LARGE SCALE GENOMIC DNA]</scope>
    <source>
        <strain evidence="3">RMSCC 3488</strain>
    </source>
</reference>
<protein>
    <submittedName>
        <fullName evidence="2">Uncharacterized protein</fullName>
    </submittedName>
</protein>
<sequence>MQEKPHLEAGQGISYRRGERGSPRRPPGNGGFAAPTSAYHSGLVNLVQAKITDNPCRLSLRMHAHFRRHPRDPYGAFIPKRKPMRRGIHRRMLPSTDERYDEVVRIEGNIVSPGARHRAAGIIRVRFVKPPWHHPTVNLAARTFQGGTMRMSLSAFSKSKRHRHPSGKGRKLVERPCSNLGRLEKGSLHRADDWAAGSRRQGWAGPYLMAGLVIA</sequence>
<dbReference type="VEuPathDB" id="FungiDB:CPAG_07611"/>
<name>A0A0J6FQL4_COCPO</name>
<evidence type="ECO:0000313" key="3">
    <source>
        <dbReference type="Proteomes" id="UP000054567"/>
    </source>
</evidence>
<accession>A0A0J6FQL4</accession>
<dbReference type="Proteomes" id="UP000054567">
    <property type="component" value="Unassembled WGS sequence"/>
</dbReference>